<dbReference type="GO" id="GO:0004177">
    <property type="term" value="F:aminopeptidase activity"/>
    <property type="evidence" value="ECO:0007669"/>
    <property type="project" value="UniProtKB-KW"/>
</dbReference>
<keyword evidence="5 9" id="KW-0479">Metal-binding</keyword>
<dbReference type="GO" id="GO:0005737">
    <property type="term" value="C:cytoplasm"/>
    <property type="evidence" value="ECO:0007669"/>
    <property type="project" value="UniProtKB-ARBA"/>
</dbReference>
<gene>
    <name evidence="11" type="ORF">DFR58_10972</name>
</gene>
<name>A0A369B691_9FIRM</name>
<organism evidence="11 12">
    <name type="scientific">Anaerobacterium chartisolvens</name>
    <dbReference type="NCBI Taxonomy" id="1297424"/>
    <lineage>
        <taxon>Bacteria</taxon>
        <taxon>Bacillati</taxon>
        <taxon>Bacillota</taxon>
        <taxon>Clostridia</taxon>
        <taxon>Eubacteriales</taxon>
        <taxon>Oscillospiraceae</taxon>
        <taxon>Anaerobacterium</taxon>
    </lineage>
</organism>
<dbReference type="EMBL" id="QPJT01000009">
    <property type="protein sequence ID" value="RCX16845.1"/>
    <property type="molecule type" value="Genomic_DNA"/>
</dbReference>
<keyword evidence="7 9" id="KW-0862">Zinc</keyword>
<keyword evidence="3 9" id="KW-0031">Aminopeptidase</keyword>
<dbReference type="AlphaFoldDB" id="A0A369B691"/>
<keyword evidence="12" id="KW-1185">Reference proteome</keyword>
<evidence type="ECO:0000256" key="9">
    <source>
        <dbReference type="RuleBase" id="RU004386"/>
    </source>
</evidence>
<evidence type="ECO:0000313" key="12">
    <source>
        <dbReference type="Proteomes" id="UP000253034"/>
    </source>
</evidence>
<dbReference type="Pfam" id="PF02127">
    <property type="entry name" value="Peptidase_M18"/>
    <property type="match status" value="1"/>
</dbReference>
<dbReference type="SUPFAM" id="SSF53187">
    <property type="entry name" value="Zn-dependent exopeptidases"/>
    <property type="match status" value="1"/>
</dbReference>
<dbReference type="SUPFAM" id="SSF101821">
    <property type="entry name" value="Aminopeptidase/glucanase lid domain"/>
    <property type="match status" value="1"/>
</dbReference>
<comment type="similarity">
    <text evidence="2 9">Belongs to the peptidase M18 family.</text>
</comment>
<proteinExistence type="inferred from homology"/>
<evidence type="ECO:0000256" key="8">
    <source>
        <dbReference type="ARBA" id="ARBA00023049"/>
    </source>
</evidence>
<dbReference type="Gene3D" id="3.40.630.10">
    <property type="entry name" value="Zn peptidases"/>
    <property type="match status" value="1"/>
</dbReference>
<evidence type="ECO:0000256" key="10">
    <source>
        <dbReference type="RuleBase" id="RU004387"/>
    </source>
</evidence>
<dbReference type="InterPro" id="IPR023358">
    <property type="entry name" value="Peptidase_M18_dom2"/>
</dbReference>
<dbReference type="GO" id="GO:0006508">
    <property type="term" value="P:proteolysis"/>
    <property type="evidence" value="ECO:0007669"/>
    <property type="project" value="UniProtKB-KW"/>
</dbReference>
<reference evidence="11 12" key="1">
    <citation type="submission" date="2018-07" db="EMBL/GenBank/DDBJ databases">
        <title>Genomic Encyclopedia of Type Strains, Phase IV (KMG-IV): sequencing the most valuable type-strain genomes for metagenomic binning, comparative biology and taxonomic classification.</title>
        <authorList>
            <person name="Goeker M."/>
        </authorList>
    </citation>
    <scope>NUCLEOTIDE SEQUENCE [LARGE SCALE GENOMIC DNA]</scope>
    <source>
        <strain evidence="11 12">DSM 27016</strain>
    </source>
</reference>
<dbReference type="GO" id="GO:0008270">
    <property type="term" value="F:zinc ion binding"/>
    <property type="evidence" value="ECO:0007669"/>
    <property type="project" value="InterPro"/>
</dbReference>
<dbReference type="RefSeq" id="WP_114297577.1">
    <property type="nucleotide sequence ID" value="NZ_QPJT01000009.1"/>
</dbReference>
<comment type="caution">
    <text evidence="11">The sequence shown here is derived from an EMBL/GenBank/DDBJ whole genome shotgun (WGS) entry which is preliminary data.</text>
</comment>
<dbReference type="PRINTS" id="PR00932">
    <property type="entry name" value="AMINO1PTASE"/>
</dbReference>
<keyword evidence="6 9" id="KW-0378">Hydrolase</keyword>
<evidence type="ECO:0000313" key="11">
    <source>
        <dbReference type="EMBL" id="RCX16845.1"/>
    </source>
</evidence>
<evidence type="ECO:0000256" key="2">
    <source>
        <dbReference type="ARBA" id="ARBA00008290"/>
    </source>
</evidence>
<dbReference type="Proteomes" id="UP000253034">
    <property type="component" value="Unassembled WGS sequence"/>
</dbReference>
<accession>A0A369B691</accession>
<dbReference type="InterPro" id="IPR001948">
    <property type="entry name" value="Peptidase_M18"/>
</dbReference>
<dbReference type="OrthoDB" id="89722at2"/>
<keyword evidence="8 9" id="KW-0482">Metalloprotease</keyword>
<protein>
    <recommendedName>
        <fullName evidence="10">M18 family aminopeptidase</fullName>
        <ecNumber evidence="10">3.4.11.-</ecNumber>
    </recommendedName>
</protein>
<evidence type="ECO:0000256" key="4">
    <source>
        <dbReference type="ARBA" id="ARBA00022670"/>
    </source>
</evidence>
<dbReference type="GO" id="GO:0008237">
    <property type="term" value="F:metallopeptidase activity"/>
    <property type="evidence" value="ECO:0007669"/>
    <property type="project" value="UniProtKB-KW"/>
</dbReference>
<dbReference type="NCBIfam" id="NF002600">
    <property type="entry name" value="PRK02256.1"/>
    <property type="match status" value="1"/>
</dbReference>
<keyword evidence="4 9" id="KW-0645">Protease</keyword>
<evidence type="ECO:0000256" key="7">
    <source>
        <dbReference type="ARBA" id="ARBA00022833"/>
    </source>
</evidence>
<evidence type="ECO:0000256" key="1">
    <source>
        <dbReference type="ARBA" id="ARBA00001947"/>
    </source>
</evidence>
<evidence type="ECO:0000256" key="5">
    <source>
        <dbReference type="ARBA" id="ARBA00022723"/>
    </source>
</evidence>
<dbReference type="PANTHER" id="PTHR28570">
    <property type="entry name" value="ASPARTYL AMINOPEPTIDASE"/>
    <property type="match status" value="1"/>
</dbReference>
<comment type="cofactor">
    <cofactor evidence="1 10">
        <name>Zn(2+)</name>
        <dbReference type="ChEBI" id="CHEBI:29105"/>
    </cofactor>
</comment>
<dbReference type="PANTHER" id="PTHR28570:SF2">
    <property type="entry name" value="M18 FAMILY AMINOPEPTIDASE 1-RELATED"/>
    <property type="match status" value="1"/>
</dbReference>
<evidence type="ECO:0000256" key="6">
    <source>
        <dbReference type="ARBA" id="ARBA00022801"/>
    </source>
</evidence>
<dbReference type="Gene3D" id="2.30.250.10">
    <property type="entry name" value="Aminopeptidase i, Domain 2"/>
    <property type="match status" value="1"/>
</dbReference>
<dbReference type="EC" id="3.4.11.-" evidence="10"/>
<evidence type="ECO:0000256" key="3">
    <source>
        <dbReference type="ARBA" id="ARBA00022438"/>
    </source>
</evidence>
<dbReference type="FunFam" id="2.30.250.10:FF:000006">
    <property type="entry name" value="Probable M18 family aminopeptidase 1"/>
    <property type="match status" value="1"/>
</dbReference>
<sequence length="478" mass="52707">MKENKTKGQELQEKLAHSFENAWEKQNKNDEKKVFEFSENYKKFLDIGKTEREFAAEAEKSAISAGFISIDKAVGDNNALKPGMKVYEVIRGKSIMLAIIGSKPLREGVNIIGAHIDSPRIDLKQNPLYEDTGMIFLKTHYYGGIKKYQWVTIPLALHGVIIKGDGSCVSVNIGEDEKDEVFTITDLLPHLAADQMQKKMSEGITGEGLNALAGSIPYEDEKVKDKIKLNVLRLLNDKYGITEEDFISAELELVPAFKARDVGFDRSMVGAYGQDDRVCAYGALMALLDTESTEKTAVCILTDKEEIGSMGNTGAESVIFENFIASLCFYTDNSYSDIVLRTCLKNSRMLSADVNPGVDPNYEGVQEKRNASYLGKGLVVQKYTGSRGKSGGSDANAEYVGYVRRLFNSNGIIWQTGELGKVDQGGGGTIAQYIANLGVEVIDCGVPILSMHAPFEITSKIDIFINYRANKVFYTAKE</sequence>